<organism evidence="1 2">
    <name type="scientific">Candidatus Fonsibacter lacus</name>
    <dbReference type="NCBI Taxonomy" id="2576439"/>
    <lineage>
        <taxon>Bacteria</taxon>
        <taxon>Pseudomonadati</taxon>
        <taxon>Pseudomonadota</taxon>
        <taxon>Alphaproteobacteria</taxon>
        <taxon>Candidatus Pelagibacterales</taxon>
        <taxon>Candidatus Pelagibacterales incertae sedis</taxon>
        <taxon>Candidatus Fonsibacter</taxon>
    </lineage>
</organism>
<sequence length="114" mass="11641">RWLSGSGVNAMSYVLGNLPKQALLSITLSPAAVSANTTAEQTFTVNGLLAGDMALVTKPTAQAGLGIVGSRVSAVNTLAITFSNNTAGSITPTAAETYLVLVSRPDRTITDGNF</sequence>
<evidence type="ECO:0000313" key="1">
    <source>
        <dbReference type="EMBL" id="NBN88500.1"/>
    </source>
</evidence>
<dbReference type="AlphaFoldDB" id="A0A964XRV8"/>
<dbReference type="Proteomes" id="UP000713222">
    <property type="component" value="Unassembled WGS sequence"/>
</dbReference>
<comment type="caution">
    <text evidence="1">The sequence shown here is derived from an EMBL/GenBank/DDBJ whole genome shotgun (WGS) entry which is preliminary data.</text>
</comment>
<reference evidence="1" key="1">
    <citation type="submission" date="2018-10" db="EMBL/GenBank/DDBJ databases">
        <title>Iterative Subtractive Binning of Freshwater Chronoseries Metagenomes Recovers Nearly Complete Genomes from over Four Hundred Novel Species.</title>
        <authorList>
            <person name="Rodriguez-R L.M."/>
            <person name="Tsementzi D."/>
            <person name="Luo C."/>
            <person name="Konstantinidis K.T."/>
        </authorList>
    </citation>
    <scope>NUCLEOTIDE SEQUENCE</scope>
    <source>
        <strain evidence="1">WB7_6_001</strain>
    </source>
</reference>
<evidence type="ECO:0000313" key="2">
    <source>
        <dbReference type="Proteomes" id="UP000713222"/>
    </source>
</evidence>
<name>A0A964XRV8_9PROT</name>
<proteinExistence type="predicted"/>
<protein>
    <submittedName>
        <fullName evidence="1">Uncharacterized protein</fullName>
    </submittedName>
</protein>
<accession>A0A964XRV8</accession>
<feature type="non-terminal residue" evidence="1">
    <location>
        <position position="1"/>
    </location>
</feature>
<gene>
    <name evidence="1" type="ORF">EBV32_05395</name>
</gene>
<dbReference type="EMBL" id="RGET01000147">
    <property type="protein sequence ID" value="NBN88500.1"/>
    <property type="molecule type" value="Genomic_DNA"/>
</dbReference>